<keyword evidence="3" id="KW-1185">Reference proteome</keyword>
<sequence>MEGNINSVNPGASVPHEPSPTIYGDCTTQRTMAAHQAGPFPLDIWNLVYDLLHEHSDILSLMHTCGVLYGLGVRALIRLPVRFDYVSDLRSFCDFVLADLAKRPGLIRLLEICISLPRLDDGDQGGPEEEEEEEEGEEEELLRVFPDLALVLCGASKLEHLRIGFAEELLHRADISANRGICPPHLRLTTVLSSLHSVAILELASYGPRTASLLQSMTSPLRGVEIKLYDTRRHASPDFYPDFPRALDRYKNTLTSISVCDVQLGHPLAPPNANATRFPLVQQLRLMHVMWPSLAVLIHAFPNLKFLDITSPISIPIPGGQPNTAVSAVRESNRRVPAAVSWPSLQSLAGDLEALFVLGVTGRRRLVEIGNFDVHEGFVRMFNAVLLDMLPTHLILHVGYGARSALMQGRRTDLITLLQHVPAPLEITYLQLNVCRHVLLRVIGMSWQEEINLGLVQEALLPFRRLRHVLLYVSRSEDPTKFESEPMVKSSQLGRGLFHQGRSVAGGAHTHQHNGHGTIGRSRGHL</sequence>
<organism evidence="2 3">
    <name type="scientific">Lentinus tigrinus ALCF2SS1-6</name>
    <dbReference type="NCBI Taxonomy" id="1328759"/>
    <lineage>
        <taxon>Eukaryota</taxon>
        <taxon>Fungi</taxon>
        <taxon>Dikarya</taxon>
        <taxon>Basidiomycota</taxon>
        <taxon>Agaricomycotina</taxon>
        <taxon>Agaricomycetes</taxon>
        <taxon>Polyporales</taxon>
        <taxon>Polyporaceae</taxon>
        <taxon>Lentinus</taxon>
    </lineage>
</organism>
<dbReference type="Proteomes" id="UP000313359">
    <property type="component" value="Unassembled WGS sequence"/>
</dbReference>
<name>A0A5C2SM01_9APHY</name>
<reference evidence="2" key="1">
    <citation type="journal article" date="2018" name="Genome Biol. Evol.">
        <title>Genomics and development of Lentinus tigrinus, a white-rot wood-decaying mushroom with dimorphic fruiting bodies.</title>
        <authorList>
            <person name="Wu B."/>
            <person name="Xu Z."/>
            <person name="Knudson A."/>
            <person name="Carlson A."/>
            <person name="Chen N."/>
            <person name="Kovaka S."/>
            <person name="LaButti K."/>
            <person name="Lipzen A."/>
            <person name="Pennachio C."/>
            <person name="Riley R."/>
            <person name="Schakwitz W."/>
            <person name="Umezawa K."/>
            <person name="Ohm R.A."/>
            <person name="Grigoriev I.V."/>
            <person name="Nagy L.G."/>
            <person name="Gibbons J."/>
            <person name="Hibbett D."/>
        </authorList>
    </citation>
    <scope>NUCLEOTIDE SEQUENCE [LARGE SCALE GENOMIC DNA]</scope>
    <source>
        <strain evidence="2">ALCF2SS1-6</strain>
    </source>
</reference>
<dbReference type="OrthoDB" id="2749514at2759"/>
<gene>
    <name evidence="2" type="ORF">L227DRAFT_320648</name>
</gene>
<evidence type="ECO:0000313" key="2">
    <source>
        <dbReference type="EMBL" id="RPD64187.1"/>
    </source>
</evidence>
<feature type="region of interest" description="Disordered" evidence="1">
    <location>
        <begin position="1"/>
        <end position="20"/>
    </location>
</feature>
<dbReference type="EMBL" id="ML122254">
    <property type="protein sequence ID" value="RPD64187.1"/>
    <property type="molecule type" value="Genomic_DNA"/>
</dbReference>
<feature type="region of interest" description="Disordered" evidence="1">
    <location>
        <begin position="505"/>
        <end position="526"/>
    </location>
</feature>
<evidence type="ECO:0000256" key="1">
    <source>
        <dbReference type="SAM" id="MobiDB-lite"/>
    </source>
</evidence>
<proteinExistence type="predicted"/>
<evidence type="ECO:0000313" key="3">
    <source>
        <dbReference type="Proteomes" id="UP000313359"/>
    </source>
</evidence>
<feature type="compositionally biased region" description="Polar residues" evidence="1">
    <location>
        <begin position="1"/>
        <end position="10"/>
    </location>
</feature>
<dbReference type="AlphaFoldDB" id="A0A5C2SM01"/>
<evidence type="ECO:0008006" key="4">
    <source>
        <dbReference type="Google" id="ProtNLM"/>
    </source>
</evidence>
<protein>
    <recommendedName>
        <fullName evidence="4">F-box domain-containing protein</fullName>
    </recommendedName>
</protein>
<accession>A0A5C2SM01</accession>